<dbReference type="AlphaFoldDB" id="A0A8J4XYF1"/>
<feature type="region of interest" description="Disordered" evidence="1">
    <location>
        <begin position="90"/>
        <end position="120"/>
    </location>
</feature>
<evidence type="ECO:0000313" key="3">
    <source>
        <dbReference type="Proteomes" id="UP000770661"/>
    </source>
</evidence>
<feature type="compositionally biased region" description="Basic and acidic residues" evidence="1">
    <location>
        <begin position="92"/>
        <end position="106"/>
    </location>
</feature>
<dbReference type="EMBL" id="JACEEZ010019166">
    <property type="protein sequence ID" value="KAG0716007.1"/>
    <property type="molecule type" value="Genomic_DNA"/>
</dbReference>
<protein>
    <submittedName>
        <fullName evidence="2">Uncharacterized protein</fullName>
    </submittedName>
</protein>
<keyword evidence="3" id="KW-1185">Reference proteome</keyword>
<comment type="caution">
    <text evidence="2">The sequence shown here is derived from an EMBL/GenBank/DDBJ whole genome shotgun (WGS) entry which is preliminary data.</text>
</comment>
<accession>A0A8J4XYF1</accession>
<reference evidence="2" key="1">
    <citation type="submission" date="2020-07" db="EMBL/GenBank/DDBJ databases">
        <title>The High-quality genome of the commercially important snow crab, Chionoecetes opilio.</title>
        <authorList>
            <person name="Jeong J.-H."/>
            <person name="Ryu S."/>
        </authorList>
    </citation>
    <scope>NUCLEOTIDE SEQUENCE</scope>
    <source>
        <strain evidence="2">MADBK_172401_WGS</strain>
        <tissue evidence="2">Digestive gland</tissue>
    </source>
</reference>
<feature type="compositionally biased region" description="Pro residues" evidence="1">
    <location>
        <begin position="313"/>
        <end position="324"/>
    </location>
</feature>
<evidence type="ECO:0000313" key="2">
    <source>
        <dbReference type="EMBL" id="KAG0716007.1"/>
    </source>
</evidence>
<sequence>MEPQWCSTTCKKEDGRPLVYCLPISPRTCLKKAFLVFGVSSGPRSPLLSLQGYWFTSTSGKKTLPPAKIAETLVPRGTISLKGLKRRFRQSTPRDDYGKLAERDPFPRGLSQRPRSKPGAFHRARGWRVSLRLKMILFREQLTGVSTSCEVQIAVPPTSANVLDSQKEPFHYHDEIIRKAAYHSSRHFWYFSEDLIGPSCSTQSPCPTNKQLFSGALFYDEGAQEPPKRINLPSSQVPRQHALLRRKNSPRFRSLVIKTDFPPPTPGNGRKRNRTSRLPPKRDCVVNDTPSEGGGAHQSFNLPATQKKGTAPVPLPKLWRPPPSTARTRRFPSPAKPATRVGWLP</sequence>
<feature type="compositionally biased region" description="Polar residues" evidence="1">
    <location>
        <begin position="298"/>
        <end position="308"/>
    </location>
</feature>
<proteinExistence type="predicted"/>
<gene>
    <name evidence="2" type="ORF">GWK47_010626</name>
</gene>
<evidence type="ECO:0000256" key="1">
    <source>
        <dbReference type="SAM" id="MobiDB-lite"/>
    </source>
</evidence>
<name>A0A8J4XYF1_CHIOP</name>
<dbReference type="Proteomes" id="UP000770661">
    <property type="component" value="Unassembled WGS sequence"/>
</dbReference>
<organism evidence="2 3">
    <name type="scientific">Chionoecetes opilio</name>
    <name type="common">Atlantic snow crab</name>
    <name type="synonym">Cancer opilio</name>
    <dbReference type="NCBI Taxonomy" id="41210"/>
    <lineage>
        <taxon>Eukaryota</taxon>
        <taxon>Metazoa</taxon>
        <taxon>Ecdysozoa</taxon>
        <taxon>Arthropoda</taxon>
        <taxon>Crustacea</taxon>
        <taxon>Multicrustacea</taxon>
        <taxon>Malacostraca</taxon>
        <taxon>Eumalacostraca</taxon>
        <taxon>Eucarida</taxon>
        <taxon>Decapoda</taxon>
        <taxon>Pleocyemata</taxon>
        <taxon>Brachyura</taxon>
        <taxon>Eubrachyura</taxon>
        <taxon>Majoidea</taxon>
        <taxon>Majidae</taxon>
        <taxon>Chionoecetes</taxon>
    </lineage>
</organism>
<feature type="region of interest" description="Disordered" evidence="1">
    <location>
        <begin position="258"/>
        <end position="345"/>
    </location>
</feature>